<name>A0ABY4IYF9_9MICO</name>
<accession>A0ABY4IYF9</accession>
<evidence type="ECO:0000313" key="1">
    <source>
        <dbReference type="EMBL" id="UPL17335.1"/>
    </source>
</evidence>
<dbReference type="EMBL" id="CP078078">
    <property type="protein sequence ID" value="UPL17335.1"/>
    <property type="molecule type" value="Genomic_DNA"/>
</dbReference>
<proteinExistence type="predicted"/>
<dbReference type="GO" id="GO:0006508">
    <property type="term" value="P:proteolysis"/>
    <property type="evidence" value="ECO:0007669"/>
    <property type="project" value="UniProtKB-KW"/>
</dbReference>
<reference evidence="1 2" key="1">
    <citation type="submission" date="2021-06" db="EMBL/GenBank/DDBJ databases">
        <title>Genome-based taxonomic framework of Microbacterium strains isolated from marine environment, the description of four new species and reclassification of four preexisting species.</title>
        <authorList>
            <person name="Lee S.D."/>
            <person name="Kim S.-M."/>
            <person name="Byeon Y.-S."/>
            <person name="Yang H.L."/>
            <person name="Kim I.S."/>
        </authorList>
    </citation>
    <scope>NUCLEOTIDE SEQUENCE [LARGE SCALE GENOMIC DNA]</scope>
    <source>
        <strain evidence="1 2">KSW4-10</strain>
    </source>
</reference>
<dbReference type="InterPro" id="IPR009003">
    <property type="entry name" value="Peptidase_S1_PA"/>
</dbReference>
<dbReference type="Gene3D" id="2.40.10.10">
    <property type="entry name" value="Trypsin-like serine proteases"/>
    <property type="match status" value="1"/>
</dbReference>
<keyword evidence="1" id="KW-0378">Hydrolase</keyword>
<dbReference type="Proteomes" id="UP000830631">
    <property type="component" value="Chromosome"/>
</dbReference>
<sequence>MHDWEMALPSFMSVHIKSERTMPGPPERDVCIIAGTGFIVEHCDEMFLVTNGHIVTGCHRWTDKYLGVPALPRRLKIKVPFSAENAAGEGVALLGVRELVIDLFDTADNAKWLVHPQLGRRADVVAIALEDAARSSIPDLPTALLPYSLPQDDAEMELDTAQDLSVVGFPFGLRGGADSAIWVRGTIASEPAFGFEGEPCFLIDARTRAGQSGSPVIRSDTRPESDGQGWSLVGVYSGRTDEASDLGRVWSLSVLRALLDARQRDVLTFL</sequence>
<gene>
    <name evidence="1" type="ORF">KV397_05990</name>
</gene>
<organism evidence="1 2">
    <name type="scientific">Microbacterium aurugineum</name>
    <dbReference type="NCBI Taxonomy" id="2851642"/>
    <lineage>
        <taxon>Bacteria</taxon>
        <taxon>Bacillati</taxon>
        <taxon>Actinomycetota</taxon>
        <taxon>Actinomycetes</taxon>
        <taxon>Micrococcales</taxon>
        <taxon>Microbacteriaceae</taxon>
        <taxon>Microbacterium</taxon>
    </lineage>
</organism>
<keyword evidence="2" id="KW-1185">Reference proteome</keyword>
<dbReference type="GO" id="GO:0008233">
    <property type="term" value="F:peptidase activity"/>
    <property type="evidence" value="ECO:0007669"/>
    <property type="project" value="UniProtKB-KW"/>
</dbReference>
<dbReference type="InterPro" id="IPR043504">
    <property type="entry name" value="Peptidase_S1_PA_chymotrypsin"/>
</dbReference>
<dbReference type="Pfam" id="PF13365">
    <property type="entry name" value="Trypsin_2"/>
    <property type="match status" value="1"/>
</dbReference>
<dbReference type="RefSeq" id="WP_261812417.1">
    <property type="nucleotide sequence ID" value="NZ_CP078078.1"/>
</dbReference>
<evidence type="ECO:0000313" key="2">
    <source>
        <dbReference type="Proteomes" id="UP000830631"/>
    </source>
</evidence>
<protein>
    <submittedName>
        <fullName evidence="1">Serine protease</fullName>
    </submittedName>
</protein>
<keyword evidence="1" id="KW-0645">Protease</keyword>
<dbReference type="SUPFAM" id="SSF50494">
    <property type="entry name" value="Trypsin-like serine proteases"/>
    <property type="match status" value="1"/>
</dbReference>